<feature type="compositionally biased region" description="Low complexity" evidence="6">
    <location>
        <begin position="7"/>
        <end position="27"/>
    </location>
</feature>
<keyword evidence="8" id="KW-1185">Reference proteome</keyword>
<name>A0AAE0TXF2_9PEZI</name>
<organism evidence="7 8">
    <name type="scientific">Lasiosphaeria ovina</name>
    <dbReference type="NCBI Taxonomy" id="92902"/>
    <lineage>
        <taxon>Eukaryota</taxon>
        <taxon>Fungi</taxon>
        <taxon>Dikarya</taxon>
        <taxon>Ascomycota</taxon>
        <taxon>Pezizomycotina</taxon>
        <taxon>Sordariomycetes</taxon>
        <taxon>Sordariomycetidae</taxon>
        <taxon>Sordariales</taxon>
        <taxon>Lasiosphaeriaceae</taxon>
        <taxon>Lasiosphaeria</taxon>
    </lineage>
</organism>
<comment type="caution">
    <text evidence="7">The sequence shown here is derived from an EMBL/GenBank/DDBJ whole genome shotgun (WGS) entry which is preliminary data.</text>
</comment>
<keyword evidence="3" id="KW-0456">Lyase</keyword>
<proteinExistence type="inferred from homology"/>
<feature type="active site" description="Proton donor/acceptor" evidence="5">
    <location>
        <position position="236"/>
    </location>
</feature>
<reference evidence="7" key="1">
    <citation type="journal article" date="2023" name="Mol. Phylogenet. Evol.">
        <title>Genome-scale phylogeny and comparative genomics of the fungal order Sordariales.</title>
        <authorList>
            <person name="Hensen N."/>
            <person name="Bonometti L."/>
            <person name="Westerberg I."/>
            <person name="Brannstrom I.O."/>
            <person name="Guillou S."/>
            <person name="Cros-Aarteil S."/>
            <person name="Calhoun S."/>
            <person name="Haridas S."/>
            <person name="Kuo A."/>
            <person name="Mondo S."/>
            <person name="Pangilinan J."/>
            <person name="Riley R."/>
            <person name="LaButti K."/>
            <person name="Andreopoulos B."/>
            <person name="Lipzen A."/>
            <person name="Chen C."/>
            <person name="Yan M."/>
            <person name="Daum C."/>
            <person name="Ng V."/>
            <person name="Clum A."/>
            <person name="Steindorff A."/>
            <person name="Ohm R.A."/>
            <person name="Martin F."/>
            <person name="Silar P."/>
            <person name="Natvig D.O."/>
            <person name="Lalanne C."/>
            <person name="Gautier V."/>
            <person name="Ament-Velasquez S.L."/>
            <person name="Kruys A."/>
            <person name="Hutchinson M.I."/>
            <person name="Powell A.J."/>
            <person name="Barry K."/>
            <person name="Miller A.N."/>
            <person name="Grigoriev I.V."/>
            <person name="Debuchy R."/>
            <person name="Gladieux P."/>
            <person name="Hiltunen Thoren M."/>
            <person name="Johannesson H."/>
        </authorList>
    </citation>
    <scope>NUCLEOTIDE SEQUENCE</scope>
    <source>
        <strain evidence="7">CBS 958.72</strain>
    </source>
</reference>
<keyword evidence="4 5" id="KW-0539">Nucleus</keyword>
<dbReference type="EMBL" id="JAULSN010000001">
    <property type="protein sequence ID" value="KAK3383016.1"/>
    <property type="molecule type" value="Genomic_DNA"/>
</dbReference>
<evidence type="ECO:0000256" key="1">
    <source>
        <dbReference type="ARBA" id="ARBA00022722"/>
    </source>
</evidence>
<dbReference type="Proteomes" id="UP001287356">
    <property type="component" value="Unassembled WGS sequence"/>
</dbReference>
<comment type="subcellular location">
    <subcellularLocation>
        <location evidence="5">Nucleus</location>
    </subcellularLocation>
</comment>
<dbReference type="GO" id="GO:0034477">
    <property type="term" value="P:U6 snRNA 3'-end processing"/>
    <property type="evidence" value="ECO:0007669"/>
    <property type="project" value="UniProtKB-UniRule"/>
</dbReference>
<evidence type="ECO:0000256" key="3">
    <source>
        <dbReference type="ARBA" id="ARBA00023239"/>
    </source>
</evidence>
<gene>
    <name evidence="5" type="primary">USB1</name>
    <name evidence="7" type="ORF">B0T24DRAFT_603301</name>
</gene>
<feature type="compositionally biased region" description="Low complexity" evidence="6">
    <location>
        <begin position="112"/>
        <end position="132"/>
    </location>
</feature>
<evidence type="ECO:0000313" key="7">
    <source>
        <dbReference type="EMBL" id="KAK3383016.1"/>
    </source>
</evidence>
<sequence>MPIGLVGPSTIGSASSSAPGPSTGASSCVVALRSGSSNNTTTTKKRPMALVDYSSDSSDDDDDGVGVGPNTADNAKGHDAYASPRHTRESRDDRGKRKQGEAVNPSAKKPRLAAAGAGASSDASDAASASSSLPPLPAAFHDLYASTVRTSTRDDPSLHQGRSRQNPHVVGNWPSHLYAEWHPAAPTQAALAALLAALQERVTAAILPRTGGDERAPPIAISSFLTSDLGAPQPLHISLSRPLALATSDKDGFLERVRAAVAGSGVAPFALRCLGVEWHRTSESGRSFLVLRVQSESDAASPPTASPKNNPNPELTTLLRRCNGVARHFSQPELYQWAGGGGSEEVQSDHGAEEEKSAAAALGRAFHVSIAWTFAPPTAELEQLTAAVFEELQQSAAIQPLVIRVDGIKAKIGNVVTYVPLFERGAGGWHGAGGGSSNRPARSLLGL</sequence>
<dbReference type="PANTHER" id="PTHR13522:SF3">
    <property type="entry name" value="U6 SNRNA PHOSPHODIESTERASE 1"/>
    <property type="match status" value="1"/>
</dbReference>
<dbReference type="Pfam" id="PF09749">
    <property type="entry name" value="HVSL"/>
    <property type="match status" value="1"/>
</dbReference>
<dbReference type="HAMAP" id="MF_03040">
    <property type="entry name" value="USB1"/>
    <property type="match status" value="1"/>
</dbReference>
<keyword evidence="2 5" id="KW-0378">Hydrolase</keyword>
<feature type="compositionally biased region" description="Basic and acidic residues" evidence="6">
    <location>
        <begin position="86"/>
        <end position="100"/>
    </location>
</feature>
<dbReference type="AlphaFoldDB" id="A0AAE0TXF2"/>
<feature type="active site" description="Proton donor/acceptor" evidence="5">
    <location>
        <position position="367"/>
    </location>
</feature>
<evidence type="ECO:0000256" key="5">
    <source>
        <dbReference type="HAMAP-Rule" id="MF_03040"/>
    </source>
</evidence>
<dbReference type="EC" id="3.1.4.-" evidence="5"/>
<evidence type="ECO:0000256" key="6">
    <source>
        <dbReference type="SAM" id="MobiDB-lite"/>
    </source>
</evidence>
<keyword evidence="1 5" id="KW-0540">Nuclease</keyword>
<comment type="function">
    <text evidence="5">Phosphodiesterase responsible for the U6 snRNA 3' end processing. Acts as an exoribonuclease (RNase) responsible for trimming the poly(U) tract of the last nucleotides in the pre-U6 snRNA molecule, leading to the formation of mature U6 snRNA.</text>
</comment>
<dbReference type="GO" id="GO:1990838">
    <property type="term" value="F:poly(U)-specific exoribonuclease activity, producing 3' uridine cyclic phosphate ends"/>
    <property type="evidence" value="ECO:0007669"/>
    <property type="project" value="UniProtKB-UniRule"/>
</dbReference>
<dbReference type="PANTHER" id="PTHR13522">
    <property type="entry name" value="U6 SNRNA PHOSPHODIESTERASE 1"/>
    <property type="match status" value="1"/>
</dbReference>
<dbReference type="GO" id="GO:0016829">
    <property type="term" value="F:lyase activity"/>
    <property type="evidence" value="ECO:0007669"/>
    <property type="project" value="UniProtKB-KW"/>
</dbReference>
<evidence type="ECO:0000313" key="8">
    <source>
        <dbReference type="Proteomes" id="UP001287356"/>
    </source>
</evidence>
<dbReference type="GO" id="GO:0005634">
    <property type="term" value="C:nucleus"/>
    <property type="evidence" value="ECO:0007669"/>
    <property type="project" value="UniProtKB-SubCell"/>
</dbReference>
<comment type="similarity">
    <text evidence="5">Belongs to the 2H phosphoesterase superfamily. USB1 family.</text>
</comment>
<protein>
    <recommendedName>
        <fullName evidence="5">U6 snRNA phosphodiesterase</fullName>
        <ecNumber evidence="5">3.1.4.-</ecNumber>
    </recommendedName>
</protein>
<feature type="region of interest" description="Disordered" evidence="6">
    <location>
        <begin position="1"/>
        <end position="132"/>
    </location>
</feature>
<reference evidence="7" key="2">
    <citation type="submission" date="2023-06" db="EMBL/GenBank/DDBJ databases">
        <authorList>
            <consortium name="Lawrence Berkeley National Laboratory"/>
            <person name="Haridas S."/>
            <person name="Hensen N."/>
            <person name="Bonometti L."/>
            <person name="Westerberg I."/>
            <person name="Brannstrom I.O."/>
            <person name="Guillou S."/>
            <person name="Cros-Aarteil S."/>
            <person name="Calhoun S."/>
            <person name="Kuo A."/>
            <person name="Mondo S."/>
            <person name="Pangilinan J."/>
            <person name="Riley R."/>
            <person name="Labutti K."/>
            <person name="Andreopoulos B."/>
            <person name="Lipzen A."/>
            <person name="Chen C."/>
            <person name="Yanf M."/>
            <person name="Daum C."/>
            <person name="Ng V."/>
            <person name="Clum A."/>
            <person name="Steindorff A."/>
            <person name="Ohm R."/>
            <person name="Martin F."/>
            <person name="Silar P."/>
            <person name="Natvig D."/>
            <person name="Lalanne C."/>
            <person name="Gautier V."/>
            <person name="Ament-Velasquez S.L."/>
            <person name="Kruys A."/>
            <person name="Hutchinson M.I."/>
            <person name="Powell A.J."/>
            <person name="Barry K."/>
            <person name="Miller A.N."/>
            <person name="Grigoriev I.V."/>
            <person name="Debuchy R."/>
            <person name="Gladieux P."/>
            <person name="Thoren M.H."/>
            <person name="Johannesson H."/>
        </authorList>
    </citation>
    <scope>NUCLEOTIDE SEQUENCE</scope>
    <source>
        <strain evidence="7">CBS 958.72</strain>
    </source>
</reference>
<evidence type="ECO:0000256" key="2">
    <source>
        <dbReference type="ARBA" id="ARBA00022801"/>
    </source>
</evidence>
<dbReference type="InterPro" id="IPR027521">
    <property type="entry name" value="Usb1"/>
</dbReference>
<dbReference type="Gene3D" id="3.90.1140.10">
    <property type="entry name" value="Cyclic phosphodiesterase"/>
    <property type="match status" value="1"/>
</dbReference>
<evidence type="ECO:0000256" key="4">
    <source>
        <dbReference type="ARBA" id="ARBA00023242"/>
    </source>
</evidence>
<accession>A0AAE0TXF2</accession>